<dbReference type="GO" id="GO:0016787">
    <property type="term" value="F:hydrolase activity"/>
    <property type="evidence" value="ECO:0007669"/>
    <property type="project" value="UniProtKB-KW"/>
</dbReference>
<proteinExistence type="predicted"/>
<sequence length="232" mass="25546">MDIALFTDYDGTLVPPEEVRRGGALPAEVEEVLRELARHIPLAVVTTKDCGFVMQRVPFASAYACINGIEIRAGRYVAVAADLNHSAVSEVYQLASRLDAYLEPKRTGSGELAGFTVDWRGRAESPKGLGDVVVEAERRGLKVVRYSRHPFLDVYGSAVDKGDAVRVLKALLGVRHVVYMGDSENDLPAWREADVKILVRNSLNRGFAVPGAVAVEYRNLVSYLTEVLKNFR</sequence>
<dbReference type="AlphaFoldDB" id="G7VDN1"/>
<dbReference type="EMBL" id="CP003098">
    <property type="protein sequence ID" value="AET34010.1"/>
    <property type="molecule type" value="Genomic_DNA"/>
</dbReference>
<dbReference type="STRING" id="1104324.P186_2626"/>
<dbReference type="OrthoDB" id="27667at2157"/>
<dbReference type="HOGENOM" id="CLU_1173412_0_0_2"/>
<feature type="domain" description="Sucrose phosphatase-like" evidence="1">
    <location>
        <begin position="138"/>
        <end position="203"/>
    </location>
</feature>
<name>G7VDN1_9CREN</name>
<dbReference type="InterPro" id="IPR023214">
    <property type="entry name" value="HAD_sf"/>
</dbReference>
<organism evidence="2 3">
    <name type="scientific">Pyrobaculum ferrireducens</name>
    <dbReference type="NCBI Taxonomy" id="1104324"/>
    <lineage>
        <taxon>Archaea</taxon>
        <taxon>Thermoproteota</taxon>
        <taxon>Thermoprotei</taxon>
        <taxon>Thermoproteales</taxon>
        <taxon>Thermoproteaceae</taxon>
        <taxon>Pyrobaculum</taxon>
    </lineage>
</organism>
<dbReference type="Pfam" id="PF05116">
    <property type="entry name" value="S6PP"/>
    <property type="match status" value="1"/>
</dbReference>
<dbReference type="Gene3D" id="3.40.50.1000">
    <property type="entry name" value="HAD superfamily/HAD-like"/>
    <property type="match status" value="2"/>
</dbReference>
<dbReference type="InterPro" id="IPR006380">
    <property type="entry name" value="SPP-like_dom"/>
</dbReference>
<keyword evidence="3" id="KW-1185">Reference proteome</keyword>
<protein>
    <submittedName>
        <fullName evidence="2">HAD-superfamily hydrolase, subfamily IIB</fullName>
    </submittedName>
</protein>
<gene>
    <name evidence="2" type="ORF">P186_2626</name>
</gene>
<dbReference type="InterPro" id="IPR036412">
    <property type="entry name" value="HAD-like_sf"/>
</dbReference>
<dbReference type="RefSeq" id="WP_014289835.1">
    <property type="nucleotide sequence ID" value="NC_016645.1"/>
</dbReference>
<dbReference type="BioCyc" id="PSP1104324:GJSN-2570-MONOMER"/>
<dbReference type="Proteomes" id="UP000005867">
    <property type="component" value="Chromosome"/>
</dbReference>
<dbReference type="eggNOG" id="arCOG01214">
    <property type="taxonomic scope" value="Archaea"/>
</dbReference>
<dbReference type="KEGG" id="pyr:P186_2626"/>
<evidence type="ECO:0000313" key="3">
    <source>
        <dbReference type="Proteomes" id="UP000005867"/>
    </source>
</evidence>
<accession>G7VDN1</accession>
<dbReference type="SUPFAM" id="SSF56784">
    <property type="entry name" value="HAD-like"/>
    <property type="match status" value="1"/>
</dbReference>
<evidence type="ECO:0000313" key="2">
    <source>
        <dbReference type="EMBL" id="AET34010.1"/>
    </source>
</evidence>
<keyword evidence="2" id="KW-0378">Hydrolase</keyword>
<dbReference type="GeneID" id="11594227"/>
<evidence type="ECO:0000259" key="1">
    <source>
        <dbReference type="Pfam" id="PF05116"/>
    </source>
</evidence>
<reference evidence="2 3" key="1">
    <citation type="journal article" date="2012" name="J. Bacteriol.">
        <title>Complete genome sequence of strain 1860, a crenarchaeon of the genus pyrobaculum able to grow with various electron acceptors.</title>
        <authorList>
            <person name="Mardanov A.V."/>
            <person name="Gumerov V.M."/>
            <person name="Slobodkina G.B."/>
            <person name="Beletsky A.V."/>
            <person name="Bonch-Osmolovskaya E.A."/>
            <person name="Ravin N.V."/>
            <person name="Skryabin K.G."/>
        </authorList>
    </citation>
    <scope>NUCLEOTIDE SEQUENCE [LARGE SCALE GENOMIC DNA]</scope>
    <source>
        <strain evidence="2 3">1860</strain>
    </source>
</reference>